<keyword evidence="6 11" id="KW-1133">Transmembrane helix</keyword>
<keyword evidence="8 9" id="KW-0472">Membrane</keyword>
<dbReference type="PRINTS" id="PR00926">
    <property type="entry name" value="MITOCARRIER"/>
</dbReference>
<feature type="transmembrane region" description="Helical" evidence="11">
    <location>
        <begin position="232"/>
        <end position="254"/>
    </location>
</feature>
<evidence type="ECO:0000256" key="10">
    <source>
        <dbReference type="RuleBase" id="RU000488"/>
    </source>
</evidence>
<evidence type="ECO:0008006" key="14">
    <source>
        <dbReference type="Google" id="ProtNLM"/>
    </source>
</evidence>
<reference evidence="13" key="2">
    <citation type="submission" date="2010-04" db="EMBL/GenBank/DDBJ databases">
        <authorList>
            <person name="Buell R."/>
            <person name="Hamilton J."/>
            <person name="Hostetler J."/>
        </authorList>
    </citation>
    <scope>NUCLEOTIDE SEQUENCE [LARGE SCALE GENOMIC DNA]</scope>
    <source>
        <strain evidence="13">DAOM:BR144</strain>
    </source>
</reference>
<dbReference type="Proteomes" id="UP000019132">
    <property type="component" value="Unassembled WGS sequence"/>
</dbReference>
<dbReference type="STRING" id="431595.K3WJU6"/>
<feature type="repeat" description="Solcar" evidence="9">
    <location>
        <begin position="264"/>
        <end position="355"/>
    </location>
</feature>
<keyword evidence="2 10" id="KW-0813">Transport</keyword>
<dbReference type="SUPFAM" id="SSF103506">
    <property type="entry name" value="Mitochondrial carrier"/>
    <property type="match status" value="1"/>
</dbReference>
<evidence type="ECO:0000256" key="8">
    <source>
        <dbReference type="ARBA" id="ARBA00023136"/>
    </source>
</evidence>
<reference evidence="13" key="1">
    <citation type="journal article" date="2010" name="Genome Biol.">
        <title>Genome sequence of the necrotrophic plant pathogen Pythium ultimum reveals original pathogenicity mechanisms and effector repertoire.</title>
        <authorList>
            <person name="Levesque C.A."/>
            <person name="Brouwer H."/>
            <person name="Cano L."/>
            <person name="Hamilton J.P."/>
            <person name="Holt C."/>
            <person name="Huitema E."/>
            <person name="Raffaele S."/>
            <person name="Robideau G.P."/>
            <person name="Thines M."/>
            <person name="Win J."/>
            <person name="Zerillo M.M."/>
            <person name="Beakes G.W."/>
            <person name="Boore J.L."/>
            <person name="Busam D."/>
            <person name="Dumas B."/>
            <person name="Ferriera S."/>
            <person name="Fuerstenberg S.I."/>
            <person name="Gachon C.M."/>
            <person name="Gaulin E."/>
            <person name="Govers F."/>
            <person name="Grenville-Briggs L."/>
            <person name="Horner N."/>
            <person name="Hostetler J."/>
            <person name="Jiang R.H."/>
            <person name="Johnson J."/>
            <person name="Krajaejun T."/>
            <person name="Lin H."/>
            <person name="Meijer H.J."/>
            <person name="Moore B."/>
            <person name="Morris P."/>
            <person name="Phuntmart V."/>
            <person name="Puiu D."/>
            <person name="Shetty J."/>
            <person name="Stajich J.E."/>
            <person name="Tripathy S."/>
            <person name="Wawra S."/>
            <person name="van West P."/>
            <person name="Whitty B.R."/>
            <person name="Coutinho P.M."/>
            <person name="Henrissat B."/>
            <person name="Martin F."/>
            <person name="Thomas P.D."/>
            <person name="Tyler B.M."/>
            <person name="De Vries R.P."/>
            <person name="Kamoun S."/>
            <person name="Yandell M."/>
            <person name="Tisserat N."/>
            <person name="Buell C.R."/>
        </authorList>
    </citation>
    <scope>NUCLEOTIDE SEQUENCE</scope>
    <source>
        <strain evidence="13">DAOM:BR144</strain>
    </source>
</reference>
<dbReference type="EMBL" id="GL376633">
    <property type="status" value="NOT_ANNOTATED_CDS"/>
    <property type="molecule type" value="Genomic_DNA"/>
</dbReference>
<dbReference type="PANTHER" id="PTHR45829">
    <property type="entry name" value="MITOCHONDRIAL CARRIER PROTEIN RIM2"/>
    <property type="match status" value="1"/>
</dbReference>
<dbReference type="eggNOG" id="KOG0757">
    <property type="taxonomic scope" value="Eukaryota"/>
</dbReference>
<evidence type="ECO:0000256" key="6">
    <source>
        <dbReference type="ARBA" id="ARBA00022989"/>
    </source>
</evidence>
<dbReference type="Gene3D" id="1.50.40.10">
    <property type="entry name" value="Mitochondrial carrier domain"/>
    <property type="match status" value="2"/>
</dbReference>
<keyword evidence="5" id="KW-0999">Mitochondrion inner membrane</keyword>
<feature type="transmembrane region" description="Helical" evidence="11">
    <location>
        <begin position="108"/>
        <end position="128"/>
    </location>
</feature>
<dbReference type="HOGENOM" id="CLU_015166_6_0_1"/>
<evidence type="ECO:0000313" key="12">
    <source>
        <dbReference type="EnsemblProtists" id="PYU1_T005238"/>
    </source>
</evidence>
<evidence type="ECO:0000256" key="1">
    <source>
        <dbReference type="ARBA" id="ARBA00004448"/>
    </source>
</evidence>
<dbReference type="InterPro" id="IPR018108">
    <property type="entry name" value="MCP_transmembrane"/>
</dbReference>
<evidence type="ECO:0000313" key="13">
    <source>
        <dbReference type="Proteomes" id="UP000019132"/>
    </source>
</evidence>
<dbReference type="VEuPathDB" id="FungiDB:PYU1_G005227"/>
<feature type="transmembrane region" description="Helical" evidence="11">
    <location>
        <begin position="148"/>
        <end position="171"/>
    </location>
</feature>
<keyword evidence="4" id="KW-0677">Repeat</keyword>
<dbReference type="PANTHER" id="PTHR45829:SF4">
    <property type="entry name" value="MITOCHONDRIAL CARRIER PROTEIN RIM2"/>
    <property type="match status" value="1"/>
</dbReference>
<keyword evidence="3 9" id="KW-0812">Transmembrane</keyword>
<feature type="transmembrane region" description="Helical" evidence="11">
    <location>
        <begin position="266"/>
        <end position="285"/>
    </location>
</feature>
<sequence length="357" mass="38228">MAKSAATAVPMPMRATAAAVAVAAPAAAALKEAQSPAATSARETSKAFTHRHFIGGALGGMTAAIITSPLEVVKTRLQIKGASASLGNAKSLTTFGVMRSIRNTESVFGLWRGITPTLIGVIPARAIYFGAYSNFKESLKNRNMEGRVFNFLAAAGAGSISATLTCPIWVIKTRLQLMPAHTELVGQRQNVLSLGFSNGASGVMSNGNRPGAQFSSIRHLAMDMYRKEGPRAFFRGLSASYWGISESAIQYALYEEAKQFLGEPNAVKYFLAAGGCKLVAAALTYPHEVVRTRMRDQRAPMGSKELKYKSMIQSLRTIFKEEGVHGLYGGMPAHLMRVVPNAAIMFLVVEMVAASDE</sequence>
<dbReference type="EnsemblProtists" id="PYU1_T005238">
    <property type="protein sequence ID" value="PYU1_T005238"/>
    <property type="gene ID" value="PYU1_G005227"/>
</dbReference>
<evidence type="ECO:0000256" key="2">
    <source>
        <dbReference type="ARBA" id="ARBA00022448"/>
    </source>
</evidence>
<evidence type="ECO:0000256" key="11">
    <source>
        <dbReference type="SAM" id="Phobius"/>
    </source>
</evidence>
<keyword evidence="13" id="KW-1185">Reference proteome</keyword>
<evidence type="ECO:0000256" key="9">
    <source>
        <dbReference type="PROSITE-ProRule" id="PRU00282"/>
    </source>
</evidence>
<dbReference type="AlphaFoldDB" id="K3WJU6"/>
<dbReference type="GO" id="GO:0005743">
    <property type="term" value="C:mitochondrial inner membrane"/>
    <property type="evidence" value="ECO:0007669"/>
    <property type="project" value="UniProtKB-SubCell"/>
</dbReference>
<dbReference type="GO" id="GO:1990519">
    <property type="term" value="P:pyrimidine nucleotide import into mitochondrion"/>
    <property type="evidence" value="ECO:0007669"/>
    <property type="project" value="TreeGrafter"/>
</dbReference>
<dbReference type="InterPro" id="IPR023395">
    <property type="entry name" value="MCP_dom_sf"/>
</dbReference>
<dbReference type="GO" id="GO:0015218">
    <property type="term" value="F:pyrimidine nucleotide transmembrane transporter activity"/>
    <property type="evidence" value="ECO:0007669"/>
    <property type="project" value="InterPro"/>
</dbReference>
<evidence type="ECO:0000256" key="4">
    <source>
        <dbReference type="ARBA" id="ARBA00022737"/>
    </source>
</evidence>
<accession>K3WJU6</accession>
<dbReference type="InParanoid" id="K3WJU6"/>
<evidence type="ECO:0000256" key="5">
    <source>
        <dbReference type="ARBA" id="ARBA00022792"/>
    </source>
</evidence>
<dbReference type="PROSITE" id="PS50920">
    <property type="entry name" value="SOLCAR"/>
    <property type="match status" value="3"/>
</dbReference>
<dbReference type="InterPro" id="IPR049562">
    <property type="entry name" value="SLC25A33/36-like"/>
</dbReference>
<proteinExistence type="inferred from homology"/>
<feature type="repeat" description="Solcar" evidence="9">
    <location>
        <begin position="145"/>
        <end position="260"/>
    </location>
</feature>
<feature type="repeat" description="Solcar" evidence="9">
    <location>
        <begin position="47"/>
        <end position="138"/>
    </location>
</feature>
<evidence type="ECO:0000256" key="7">
    <source>
        <dbReference type="ARBA" id="ARBA00023128"/>
    </source>
</evidence>
<organism evidence="12 13">
    <name type="scientific">Globisporangium ultimum (strain ATCC 200006 / CBS 805.95 / DAOM BR144)</name>
    <name type="common">Pythium ultimum</name>
    <dbReference type="NCBI Taxonomy" id="431595"/>
    <lineage>
        <taxon>Eukaryota</taxon>
        <taxon>Sar</taxon>
        <taxon>Stramenopiles</taxon>
        <taxon>Oomycota</taxon>
        <taxon>Peronosporomycetes</taxon>
        <taxon>Pythiales</taxon>
        <taxon>Pythiaceae</taxon>
        <taxon>Globisporangium</taxon>
    </lineage>
</organism>
<dbReference type="OMA" id="WVMYEQM"/>
<protein>
    <recommendedName>
        <fullName evidence="14">Mitochondrial carrier protein</fullName>
    </recommendedName>
</protein>
<comment type="subcellular location">
    <subcellularLocation>
        <location evidence="1">Mitochondrion inner membrane</location>
        <topology evidence="1">Multi-pass membrane protein</topology>
    </subcellularLocation>
</comment>
<reference evidence="12" key="3">
    <citation type="submission" date="2015-02" db="UniProtKB">
        <authorList>
            <consortium name="EnsemblProtists"/>
        </authorList>
    </citation>
    <scope>IDENTIFICATION</scope>
    <source>
        <strain evidence="12">DAOM BR144</strain>
    </source>
</reference>
<evidence type="ECO:0000256" key="3">
    <source>
        <dbReference type="ARBA" id="ARBA00022692"/>
    </source>
</evidence>
<dbReference type="Pfam" id="PF00153">
    <property type="entry name" value="Mito_carr"/>
    <property type="match status" value="3"/>
</dbReference>
<keyword evidence="7" id="KW-0496">Mitochondrion</keyword>
<name>K3WJU6_GLOUD</name>
<dbReference type="InterPro" id="IPR002067">
    <property type="entry name" value="MCP"/>
</dbReference>
<comment type="similarity">
    <text evidence="10">Belongs to the mitochondrial carrier (TC 2.A.29) family.</text>
</comment>